<proteinExistence type="predicted"/>
<feature type="transmembrane region" description="Helical" evidence="1">
    <location>
        <begin position="169"/>
        <end position="191"/>
    </location>
</feature>
<feature type="domain" description="VanZ-like" evidence="2">
    <location>
        <begin position="50"/>
        <end position="186"/>
    </location>
</feature>
<protein>
    <submittedName>
        <fullName evidence="3">Glycopeptide antibiotics resistance protein</fullName>
    </submittedName>
</protein>
<feature type="transmembrane region" description="Helical" evidence="1">
    <location>
        <begin position="301"/>
        <end position="320"/>
    </location>
</feature>
<feature type="transmembrane region" description="Helical" evidence="1">
    <location>
        <begin position="255"/>
        <end position="280"/>
    </location>
</feature>
<dbReference type="InterPro" id="IPR053150">
    <property type="entry name" value="Teicoplanin_resist-assoc"/>
</dbReference>
<dbReference type="Proteomes" id="UP000194464">
    <property type="component" value="Unassembled WGS sequence"/>
</dbReference>
<feature type="transmembrane region" description="Helical" evidence="1">
    <location>
        <begin position="41"/>
        <end position="61"/>
    </location>
</feature>
<sequence>MSGWTWQAWVGLVGGTLIFFAVLGPILLVQLRRYGQMSLPRVIGAAAVSVYAVALVAYTLLPLPDERANCSTAHGALELIPGHSIGDIARETAGLSVLSTLTSHAFLQVVLNVILFIPFGAIARRYWNRGLGVSILLGALVSLLIESTQYTGIWGLYECAYRVADVDDVITNTAGAAIGALIAPIILGWMPSARALRATRDRARPITVWRRWFGMVLDAFAVNLSITVLSLVFVVPRVLLTGATGAANDPTLPEVLSIGAGTVVLVIVLPALIGSGASLGQRLVWLAPQWSDGRGSAARRLYRGSVVALPYIATTTAAQIPDATSGLTQTIVGIIGILSFIIVATAVVSVPFTRHRRGVSYASVGADLRDARTTTP</sequence>
<dbReference type="Pfam" id="PF04892">
    <property type="entry name" value="VanZ"/>
    <property type="match status" value="1"/>
</dbReference>
<feature type="transmembrane region" description="Helical" evidence="1">
    <location>
        <begin position="212"/>
        <end position="235"/>
    </location>
</feature>
<dbReference type="RefSeq" id="WP_086472655.1">
    <property type="nucleotide sequence ID" value="NZ_FXWJ01000001.1"/>
</dbReference>
<keyword evidence="1" id="KW-0812">Transmembrane</keyword>
<evidence type="ECO:0000313" key="3">
    <source>
        <dbReference type="EMBL" id="SMQ60361.1"/>
    </source>
</evidence>
<evidence type="ECO:0000259" key="2">
    <source>
        <dbReference type="Pfam" id="PF04892"/>
    </source>
</evidence>
<feature type="transmembrane region" description="Helical" evidence="1">
    <location>
        <begin position="135"/>
        <end position="157"/>
    </location>
</feature>
<evidence type="ECO:0000256" key="1">
    <source>
        <dbReference type="SAM" id="Phobius"/>
    </source>
</evidence>
<reference evidence="3 4" key="1">
    <citation type="submission" date="2017-04" db="EMBL/GenBank/DDBJ databases">
        <authorList>
            <person name="Varghese N."/>
            <person name="Submissions S."/>
        </authorList>
    </citation>
    <scope>NUCLEOTIDE SEQUENCE [LARGE SCALE GENOMIC DNA]</scope>
    <source>
        <strain evidence="3 4">VKM Ac-1784</strain>
    </source>
</reference>
<dbReference type="PANTHER" id="PTHR36834:SF1">
    <property type="entry name" value="INTEGRAL MEMBRANE PROTEIN"/>
    <property type="match status" value="1"/>
</dbReference>
<name>A0ABY1RBA0_9MICO</name>
<keyword evidence="1" id="KW-0472">Membrane</keyword>
<accession>A0ABY1RBA0</accession>
<evidence type="ECO:0000313" key="4">
    <source>
        <dbReference type="Proteomes" id="UP000194464"/>
    </source>
</evidence>
<dbReference type="InterPro" id="IPR006976">
    <property type="entry name" value="VanZ-like"/>
</dbReference>
<comment type="caution">
    <text evidence="3">The sequence shown here is derived from an EMBL/GenBank/DDBJ whole genome shotgun (WGS) entry which is preliminary data.</text>
</comment>
<dbReference type="PANTHER" id="PTHR36834">
    <property type="entry name" value="MEMBRANE PROTEIN-RELATED"/>
    <property type="match status" value="1"/>
</dbReference>
<keyword evidence="4" id="KW-1185">Reference proteome</keyword>
<feature type="transmembrane region" description="Helical" evidence="1">
    <location>
        <begin position="105"/>
        <end position="123"/>
    </location>
</feature>
<feature type="transmembrane region" description="Helical" evidence="1">
    <location>
        <begin position="6"/>
        <end position="29"/>
    </location>
</feature>
<gene>
    <name evidence="3" type="ORF">SAMN06295909_0435</name>
</gene>
<organism evidence="3 4">
    <name type="scientific">Plantibacter elymi</name>
    <name type="common">nom. nud.</name>
    <dbReference type="NCBI Taxonomy" id="199708"/>
    <lineage>
        <taxon>Bacteria</taxon>
        <taxon>Bacillati</taxon>
        <taxon>Actinomycetota</taxon>
        <taxon>Actinomycetes</taxon>
        <taxon>Micrococcales</taxon>
        <taxon>Microbacteriaceae</taxon>
        <taxon>Plantibacter</taxon>
    </lineage>
</organism>
<dbReference type="EMBL" id="FXWJ01000001">
    <property type="protein sequence ID" value="SMQ60361.1"/>
    <property type="molecule type" value="Genomic_DNA"/>
</dbReference>
<feature type="transmembrane region" description="Helical" evidence="1">
    <location>
        <begin position="326"/>
        <end position="348"/>
    </location>
</feature>
<keyword evidence="1" id="KW-1133">Transmembrane helix</keyword>